<proteinExistence type="predicted"/>
<evidence type="ECO:0000256" key="1">
    <source>
        <dbReference type="SAM" id="MobiDB-lite"/>
    </source>
</evidence>
<gene>
    <name evidence="2" type="primary">A04g501310.1_BraROA</name>
    <name evidence="2" type="ORF">IGI04_014566</name>
</gene>
<evidence type="ECO:0000313" key="2">
    <source>
        <dbReference type="EMBL" id="KAG5399959.1"/>
    </source>
</evidence>
<feature type="region of interest" description="Disordered" evidence="1">
    <location>
        <begin position="17"/>
        <end position="41"/>
    </location>
</feature>
<feature type="compositionally biased region" description="Basic and acidic residues" evidence="1">
    <location>
        <begin position="17"/>
        <end position="28"/>
    </location>
</feature>
<evidence type="ECO:0000313" key="3">
    <source>
        <dbReference type="Proteomes" id="UP000823674"/>
    </source>
</evidence>
<sequence length="167" mass="18478">MVQNVVKGIRLMERNQNKAEASSKELDKGAGSWTRSGNKPRDLEGLKKIEEASWTQCITAERCGLGPVGQVWAVTGPVGWPRMAMSRWALWIEPGAWVIRGGFSVTCLRVDKKVQDVWTLEHTQIVMEEVGWLDSTSYGQDSLKGIGAWEGSFMGVGNNPVMVFDHG</sequence>
<dbReference type="Proteomes" id="UP000823674">
    <property type="component" value="Chromosome A04"/>
</dbReference>
<reference evidence="2 3" key="1">
    <citation type="submission" date="2021-03" db="EMBL/GenBank/DDBJ databases">
        <authorList>
            <person name="King G.J."/>
            <person name="Bancroft I."/>
            <person name="Baten A."/>
            <person name="Bloomfield J."/>
            <person name="Borpatragohain P."/>
            <person name="He Z."/>
            <person name="Irish N."/>
            <person name="Irwin J."/>
            <person name="Liu K."/>
            <person name="Mauleon R.P."/>
            <person name="Moore J."/>
            <person name="Morris R."/>
            <person name="Ostergaard L."/>
            <person name="Wang B."/>
            <person name="Wells R."/>
        </authorList>
    </citation>
    <scope>NUCLEOTIDE SEQUENCE [LARGE SCALE GENOMIC DNA]</scope>
    <source>
        <strain evidence="2">R-o-18</strain>
        <tissue evidence="2">Leaf</tissue>
    </source>
</reference>
<accession>A0ABQ7MR10</accession>
<comment type="caution">
    <text evidence="2">The sequence shown here is derived from an EMBL/GenBank/DDBJ whole genome shotgun (WGS) entry which is preliminary data.</text>
</comment>
<dbReference type="EMBL" id="JADBGQ010000004">
    <property type="protein sequence ID" value="KAG5399959.1"/>
    <property type="molecule type" value="Genomic_DNA"/>
</dbReference>
<keyword evidence="3" id="KW-1185">Reference proteome</keyword>
<name>A0ABQ7MR10_BRACM</name>
<organism evidence="2 3">
    <name type="scientific">Brassica rapa subsp. trilocularis</name>
    <dbReference type="NCBI Taxonomy" id="1813537"/>
    <lineage>
        <taxon>Eukaryota</taxon>
        <taxon>Viridiplantae</taxon>
        <taxon>Streptophyta</taxon>
        <taxon>Embryophyta</taxon>
        <taxon>Tracheophyta</taxon>
        <taxon>Spermatophyta</taxon>
        <taxon>Magnoliopsida</taxon>
        <taxon>eudicotyledons</taxon>
        <taxon>Gunneridae</taxon>
        <taxon>Pentapetalae</taxon>
        <taxon>rosids</taxon>
        <taxon>malvids</taxon>
        <taxon>Brassicales</taxon>
        <taxon>Brassicaceae</taxon>
        <taxon>Brassiceae</taxon>
        <taxon>Brassica</taxon>
    </lineage>
</organism>
<protein>
    <submittedName>
        <fullName evidence="2">Uncharacterized protein</fullName>
    </submittedName>
</protein>